<gene>
    <name evidence="2" type="ordered locus">BLASA_4226</name>
</gene>
<dbReference type="NCBIfam" id="NF005894">
    <property type="entry name" value="PRK07857.1"/>
    <property type="match status" value="1"/>
</dbReference>
<evidence type="ECO:0000259" key="1">
    <source>
        <dbReference type="PROSITE" id="PS51168"/>
    </source>
</evidence>
<protein>
    <submittedName>
        <fullName evidence="2">Monofunctional chorismate mutase</fullName>
        <ecNumber evidence="2">5.4.99.5</ecNumber>
    </submittedName>
</protein>
<dbReference type="Pfam" id="PF01817">
    <property type="entry name" value="CM_2"/>
    <property type="match status" value="1"/>
</dbReference>
<evidence type="ECO:0000313" key="3">
    <source>
        <dbReference type="Proteomes" id="UP000007517"/>
    </source>
</evidence>
<accession>H6RLX1</accession>
<sequence>MSTLTVPPAAGPTAPQDPAERIGELRGAIDACDAEIIELVRRRLEISQEIGALRSASGGTRLSLAREQQVLSRFRAELGPDGAALGMMLLRQGRGRL</sequence>
<dbReference type="GO" id="GO:0004106">
    <property type="term" value="F:chorismate mutase activity"/>
    <property type="evidence" value="ECO:0007669"/>
    <property type="project" value="UniProtKB-EC"/>
</dbReference>
<evidence type="ECO:0000313" key="2">
    <source>
        <dbReference type="EMBL" id="CCG05050.1"/>
    </source>
</evidence>
<dbReference type="InterPro" id="IPR036979">
    <property type="entry name" value="CM_dom_sf"/>
</dbReference>
<name>H6RLX1_BLASD</name>
<dbReference type="Proteomes" id="UP000007517">
    <property type="component" value="Chromosome"/>
</dbReference>
<feature type="domain" description="Chorismate mutase" evidence="1">
    <location>
        <begin position="16"/>
        <end position="97"/>
    </location>
</feature>
<dbReference type="NCBIfam" id="TIGR01808">
    <property type="entry name" value="CM_M_hiGC-arch"/>
    <property type="match status" value="1"/>
</dbReference>
<dbReference type="STRING" id="1146883.BLASA_4226"/>
<dbReference type="RefSeq" id="WP_014377922.1">
    <property type="nucleotide sequence ID" value="NC_016943.1"/>
</dbReference>
<dbReference type="InterPro" id="IPR002701">
    <property type="entry name" value="CM_II_prokaryot"/>
</dbReference>
<proteinExistence type="predicted"/>
<dbReference type="HOGENOM" id="CLU_139648_2_0_11"/>
<dbReference type="InterPro" id="IPR010958">
    <property type="entry name" value="Chorismate_mutase_highGC-bac"/>
</dbReference>
<dbReference type="KEGG" id="bsd:BLASA_4226"/>
<keyword evidence="2" id="KW-0413">Isomerase</keyword>
<dbReference type="SUPFAM" id="SSF48600">
    <property type="entry name" value="Chorismate mutase II"/>
    <property type="match status" value="1"/>
</dbReference>
<keyword evidence="3" id="KW-1185">Reference proteome</keyword>
<reference evidence="2 3" key="1">
    <citation type="journal article" date="2012" name="J. Bacteriol.">
        <title>Genome Sequence of Blastococcus saxobsidens DD2, a Stone-Inhabiting Bacterium.</title>
        <authorList>
            <person name="Chouaia B."/>
            <person name="Crotti E."/>
            <person name="Brusetti L."/>
            <person name="Daffonchio D."/>
            <person name="Essoussi I."/>
            <person name="Nouioui I."/>
            <person name="Sbissi I."/>
            <person name="Ghodhbane-Gtari F."/>
            <person name="Gtari M."/>
            <person name="Vacherie B."/>
            <person name="Barbe V."/>
            <person name="Medigue C."/>
            <person name="Gury J."/>
            <person name="Pujic P."/>
            <person name="Normand P."/>
        </authorList>
    </citation>
    <scope>NUCLEOTIDE SEQUENCE [LARGE SCALE GENOMIC DNA]</scope>
    <source>
        <strain evidence="2 3">DD2</strain>
    </source>
</reference>
<dbReference type="SMART" id="SM00830">
    <property type="entry name" value="CM_2"/>
    <property type="match status" value="1"/>
</dbReference>
<organism evidence="2 3">
    <name type="scientific">Blastococcus saxobsidens (strain DD2)</name>
    <dbReference type="NCBI Taxonomy" id="1146883"/>
    <lineage>
        <taxon>Bacteria</taxon>
        <taxon>Bacillati</taxon>
        <taxon>Actinomycetota</taxon>
        <taxon>Actinomycetes</taxon>
        <taxon>Geodermatophilales</taxon>
        <taxon>Geodermatophilaceae</taxon>
        <taxon>Blastococcus</taxon>
    </lineage>
</organism>
<dbReference type="Gene3D" id="1.20.59.10">
    <property type="entry name" value="Chorismate mutase"/>
    <property type="match status" value="1"/>
</dbReference>
<dbReference type="AlphaFoldDB" id="H6RLX1"/>
<dbReference type="EC" id="5.4.99.5" evidence="2"/>
<dbReference type="EMBL" id="FO117623">
    <property type="protein sequence ID" value="CCG05050.1"/>
    <property type="molecule type" value="Genomic_DNA"/>
</dbReference>
<reference evidence="3" key="2">
    <citation type="submission" date="2012-02" db="EMBL/GenBank/DDBJ databases">
        <title>Complete genome sequence of Blastococcus saxobsidens strain DD2.</title>
        <authorList>
            <person name="Genoscope."/>
        </authorList>
    </citation>
    <scope>NUCLEOTIDE SEQUENCE [LARGE SCALE GENOMIC DNA]</scope>
    <source>
        <strain evidence="3">DD2</strain>
    </source>
</reference>
<dbReference type="InterPro" id="IPR036263">
    <property type="entry name" value="Chorismate_II_sf"/>
</dbReference>
<dbReference type="PROSITE" id="PS51168">
    <property type="entry name" value="CHORISMATE_MUT_2"/>
    <property type="match status" value="1"/>
</dbReference>
<dbReference type="eggNOG" id="COG1605">
    <property type="taxonomic scope" value="Bacteria"/>
</dbReference>
<dbReference type="OrthoDB" id="3213864at2"/>
<dbReference type="GO" id="GO:0046417">
    <property type="term" value="P:chorismate metabolic process"/>
    <property type="evidence" value="ECO:0007669"/>
    <property type="project" value="InterPro"/>
</dbReference>